<dbReference type="InterPro" id="IPR010126">
    <property type="entry name" value="Esterase_phb"/>
</dbReference>
<evidence type="ECO:0000256" key="1">
    <source>
        <dbReference type="ARBA" id="ARBA00022487"/>
    </source>
</evidence>
<dbReference type="InterPro" id="IPR029058">
    <property type="entry name" value="AB_hydrolase_fold"/>
</dbReference>
<name>A0A2J6RJC4_HYAVF</name>
<dbReference type="OrthoDB" id="2425929at2759"/>
<dbReference type="PANTHER" id="PTHR43037:SF5">
    <property type="entry name" value="FERULOYL ESTERASE"/>
    <property type="match status" value="1"/>
</dbReference>
<gene>
    <name evidence="5" type="ORF">L207DRAFT_544745</name>
</gene>
<proteinExistence type="predicted"/>
<evidence type="ECO:0000256" key="3">
    <source>
        <dbReference type="ARBA" id="ARBA00022801"/>
    </source>
</evidence>
<reference evidence="5 6" key="1">
    <citation type="submission" date="2016-04" db="EMBL/GenBank/DDBJ databases">
        <title>A degradative enzymes factory behind the ericoid mycorrhizal symbiosis.</title>
        <authorList>
            <consortium name="DOE Joint Genome Institute"/>
            <person name="Martino E."/>
            <person name="Morin E."/>
            <person name="Grelet G."/>
            <person name="Kuo A."/>
            <person name="Kohler A."/>
            <person name="Daghino S."/>
            <person name="Barry K."/>
            <person name="Choi C."/>
            <person name="Cichocki N."/>
            <person name="Clum A."/>
            <person name="Copeland A."/>
            <person name="Hainaut M."/>
            <person name="Haridas S."/>
            <person name="Labutti K."/>
            <person name="Lindquist E."/>
            <person name="Lipzen A."/>
            <person name="Khouja H.-R."/>
            <person name="Murat C."/>
            <person name="Ohm R."/>
            <person name="Olson A."/>
            <person name="Spatafora J."/>
            <person name="Veneault-Fourrey C."/>
            <person name="Henrissat B."/>
            <person name="Grigoriev I."/>
            <person name="Martin F."/>
            <person name="Perotto S."/>
        </authorList>
    </citation>
    <scope>NUCLEOTIDE SEQUENCE [LARGE SCALE GENOMIC DNA]</scope>
    <source>
        <strain evidence="5 6">F</strain>
    </source>
</reference>
<keyword evidence="1" id="KW-0719">Serine esterase</keyword>
<dbReference type="PANTHER" id="PTHR43037">
    <property type="entry name" value="UNNAMED PRODUCT-RELATED"/>
    <property type="match status" value="1"/>
</dbReference>
<dbReference type="Proteomes" id="UP000235786">
    <property type="component" value="Unassembled WGS sequence"/>
</dbReference>
<dbReference type="AlphaFoldDB" id="A0A2J6RJC4"/>
<evidence type="ECO:0000313" key="5">
    <source>
        <dbReference type="EMBL" id="PMD38625.1"/>
    </source>
</evidence>
<keyword evidence="2 4" id="KW-0732">Signal</keyword>
<dbReference type="GO" id="GO:0005576">
    <property type="term" value="C:extracellular region"/>
    <property type="evidence" value="ECO:0007669"/>
    <property type="project" value="InterPro"/>
</dbReference>
<protein>
    <submittedName>
        <fullName evidence="5">Carbohydrate esterase family 1 protein</fullName>
    </submittedName>
</protein>
<dbReference type="GO" id="GO:0052689">
    <property type="term" value="F:carboxylic ester hydrolase activity"/>
    <property type="evidence" value="ECO:0007669"/>
    <property type="project" value="UniProtKB-KW"/>
</dbReference>
<evidence type="ECO:0000256" key="4">
    <source>
        <dbReference type="SAM" id="SignalP"/>
    </source>
</evidence>
<evidence type="ECO:0000256" key="2">
    <source>
        <dbReference type="ARBA" id="ARBA00022729"/>
    </source>
</evidence>
<evidence type="ECO:0000313" key="6">
    <source>
        <dbReference type="Proteomes" id="UP000235786"/>
    </source>
</evidence>
<dbReference type="STRING" id="1149755.A0A2J6RJC4"/>
<feature type="signal peptide" evidence="4">
    <location>
        <begin position="1"/>
        <end position="22"/>
    </location>
</feature>
<dbReference type="Gene3D" id="3.40.50.1820">
    <property type="entry name" value="alpha/beta hydrolase"/>
    <property type="match status" value="1"/>
</dbReference>
<dbReference type="Pfam" id="PF10503">
    <property type="entry name" value="Esterase_PHB"/>
    <property type="match status" value="1"/>
</dbReference>
<keyword evidence="6" id="KW-1185">Reference proteome</keyword>
<dbReference type="InterPro" id="IPR050955">
    <property type="entry name" value="Plant_Biomass_Hydrol_Est"/>
</dbReference>
<sequence>MLFPNLRRALASFLLVATSVAAQKSTLKQLTASIGSNPTNYFGETKYAGLADTHGFVVLFPSAPGPGTTCWDVHSTGTLTHNSGGDSLGLANFVRYALSTYGGDAGKVFVTGTSSGAMMTNVLVGAYPDLFVSGAAFSGVPYGCFAGSSNWNSQCADGKLIKTAAAWGDEARAGYPGYNGTRPRLQLWHGTADTTLYYQNFVEANKQWPNVLGISFTKNNTNTPQSGYTQMVFGDGTQYVGYSAQGVGHTVPVHESAVLDWFGITGNT</sequence>
<dbReference type="SUPFAM" id="SSF53474">
    <property type="entry name" value="alpha/beta-Hydrolases"/>
    <property type="match status" value="1"/>
</dbReference>
<accession>A0A2J6RJC4</accession>
<dbReference type="EMBL" id="KZ613947">
    <property type="protein sequence ID" value="PMD38625.1"/>
    <property type="molecule type" value="Genomic_DNA"/>
</dbReference>
<keyword evidence="3" id="KW-0378">Hydrolase</keyword>
<feature type="chain" id="PRO_5038513129" evidence="4">
    <location>
        <begin position="23"/>
        <end position="268"/>
    </location>
</feature>
<organism evidence="5 6">
    <name type="scientific">Hyaloscypha variabilis (strain UAMH 11265 / GT02V1 / F)</name>
    <name type="common">Meliniomyces variabilis</name>
    <dbReference type="NCBI Taxonomy" id="1149755"/>
    <lineage>
        <taxon>Eukaryota</taxon>
        <taxon>Fungi</taxon>
        <taxon>Dikarya</taxon>
        <taxon>Ascomycota</taxon>
        <taxon>Pezizomycotina</taxon>
        <taxon>Leotiomycetes</taxon>
        <taxon>Helotiales</taxon>
        <taxon>Hyaloscyphaceae</taxon>
        <taxon>Hyaloscypha</taxon>
        <taxon>Hyaloscypha variabilis</taxon>
    </lineage>
</organism>